<name>A0A8J7JZZ5_9GAMM</name>
<proteinExistence type="predicted"/>
<feature type="domain" description="AAA+ ATPase" evidence="2">
    <location>
        <begin position="42"/>
        <end position="195"/>
    </location>
</feature>
<evidence type="ECO:0000256" key="1">
    <source>
        <dbReference type="SAM" id="MobiDB-lite"/>
    </source>
</evidence>
<dbReference type="InterPro" id="IPR049945">
    <property type="entry name" value="AAA_22"/>
</dbReference>
<dbReference type="InterPro" id="IPR036366">
    <property type="entry name" value="PGBDSf"/>
</dbReference>
<dbReference type="InterPro" id="IPR003593">
    <property type="entry name" value="AAA+_ATPase"/>
</dbReference>
<dbReference type="PANTHER" id="PTHR35894">
    <property type="entry name" value="GENERAL SECRETION PATHWAY PROTEIN A-RELATED"/>
    <property type="match status" value="1"/>
</dbReference>
<dbReference type="InterPro" id="IPR002477">
    <property type="entry name" value="Peptidoglycan-bd-like"/>
</dbReference>
<dbReference type="InterPro" id="IPR027417">
    <property type="entry name" value="P-loop_NTPase"/>
</dbReference>
<evidence type="ECO:0000313" key="4">
    <source>
        <dbReference type="Proteomes" id="UP000640333"/>
    </source>
</evidence>
<dbReference type="Pfam" id="PF01471">
    <property type="entry name" value="PG_binding_1"/>
    <property type="match status" value="1"/>
</dbReference>
<dbReference type="Proteomes" id="UP000640333">
    <property type="component" value="Unassembled WGS sequence"/>
</dbReference>
<accession>A0A8J7JZZ5</accession>
<dbReference type="CDD" id="cd00009">
    <property type="entry name" value="AAA"/>
    <property type="match status" value="1"/>
</dbReference>
<dbReference type="EMBL" id="JADEYS010000026">
    <property type="protein sequence ID" value="MBE9399393.1"/>
    <property type="molecule type" value="Genomic_DNA"/>
</dbReference>
<dbReference type="PANTHER" id="PTHR35894:SF1">
    <property type="entry name" value="PHOSPHORIBULOKINASE _ URIDINE KINASE FAMILY"/>
    <property type="match status" value="1"/>
</dbReference>
<keyword evidence="4" id="KW-1185">Reference proteome</keyword>
<sequence length="563" mass="62968">MYSNYFGLSEPPFAIAPDPRFLFMSEQHREALAHLLYGINSNGGFVLLTGEVGTGKTTVSRCLLEQLPENTEVAFVLNPQYSAIELLAAICDDLRIFCAKNSELKDYVDSINQHLLDNHRNDKHTVLIIDEAQNLSADVLETIRLLTNLETNTQKLLQIILIGQPELTEKLSKPELRQVNQRITARYHLRALSQNELPAYVAHRLSVAGVDGQLFPPSSIKRLYRLTKGIPRLVNIICDRALLGAYVQRESRVEAGTLGKAANEVFGETPDGRSTAAWYSRPIVMIGSLVAIVTLSLVLIKNMPDNNLFESLQAVTHQISDPLRHDESTSTLSEMELTEQSDETVVGGKELSNPANWQWPTGTDTRRTEVQAYKTLMQQWGLTYEPRKQPAVCRFAEANGLRCLFKIGSLDELINLNHPAVISLFNAKGQSFYATLLGVHNGVAKVFIAGEVRLVGIEDLKLWVEGKYTVVWRVPQHYKAPIHPGTEGPEVIWLDRQLAFAQSRAPRYFRFQKYDNGLVRQVKRFQESHGLVPDGVVGPHTAILLNSVTQKDDPMLEAKEGGV</sequence>
<comment type="caution">
    <text evidence="3">The sequence shown here is derived from an EMBL/GenBank/DDBJ whole genome shotgun (WGS) entry which is preliminary data.</text>
</comment>
<dbReference type="InterPro" id="IPR036365">
    <property type="entry name" value="PGBD-like_sf"/>
</dbReference>
<reference evidence="3" key="1">
    <citation type="submission" date="2020-10" db="EMBL/GenBank/DDBJ databases">
        <title>Bacterium isolated from coastal waters sediment.</title>
        <authorList>
            <person name="Chen R.-J."/>
            <person name="Lu D.-C."/>
            <person name="Zhu K.-L."/>
            <person name="Du Z.-J."/>
        </authorList>
    </citation>
    <scope>NUCLEOTIDE SEQUENCE</scope>
    <source>
        <strain evidence="3">N1Y112</strain>
    </source>
</reference>
<protein>
    <submittedName>
        <fullName evidence="3">AAA family ATPase</fullName>
    </submittedName>
</protein>
<feature type="compositionally biased region" description="Polar residues" evidence="1">
    <location>
        <begin position="353"/>
        <end position="362"/>
    </location>
</feature>
<evidence type="ECO:0000313" key="3">
    <source>
        <dbReference type="EMBL" id="MBE9399393.1"/>
    </source>
</evidence>
<dbReference type="SMART" id="SM00382">
    <property type="entry name" value="AAA"/>
    <property type="match status" value="1"/>
</dbReference>
<evidence type="ECO:0000259" key="2">
    <source>
        <dbReference type="SMART" id="SM00382"/>
    </source>
</evidence>
<dbReference type="InterPro" id="IPR052026">
    <property type="entry name" value="ExeA_AAA_ATPase_DNA-bind"/>
</dbReference>
<dbReference type="Pfam" id="PF13401">
    <property type="entry name" value="AAA_22"/>
    <property type="match status" value="1"/>
</dbReference>
<dbReference type="AlphaFoldDB" id="A0A8J7JZZ5"/>
<dbReference type="Gene3D" id="1.10.101.10">
    <property type="entry name" value="PGBD-like superfamily/PGBD"/>
    <property type="match status" value="1"/>
</dbReference>
<dbReference type="Gene3D" id="3.90.70.10">
    <property type="entry name" value="Cysteine proteinases"/>
    <property type="match status" value="1"/>
</dbReference>
<dbReference type="GO" id="GO:0016887">
    <property type="term" value="F:ATP hydrolysis activity"/>
    <property type="evidence" value="ECO:0007669"/>
    <property type="project" value="InterPro"/>
</dbReference>
<dbReference type="SUPFAM" id="SSF52540">
    <property type="entry name" value="P-loop containing nucleoside triphosphate hydrolases"/>
    <property type="match status" value="1"/>
</dbReference>
<dbReference type="SUPFAM" id="SSF47090">
    <property type="entry name" value="PGBD-like"/>
    <property type="match status" value="1"/>
</dbReference>
<organism evidence="3 4">
    <name type="scientific">Pontibacterium sinense</name>
    <dbReference type="NCBI Taxonomy" id="2781979"/>
    <lineage>
        <taxon>Bacteria</taxon>
        <taxon>Pseudomonadati</taxon>
        <taxon>Pseudomonadota</taxon>
        <taxon>Gammaproteobacteria</taxon>
        <taxon>Oceanospirillales</taxon>
        <taxon>Oceanospirillaceae</taxon>
        <taxon>Pontibacterium</taxon>
    </lineage>
</organism>
<gene>
    <name evidence="3" type="ORF">IOQ59_19195</name>
</gene>
<feature type="region of interest" description="Disordered" evidence="1">
    <location>
        <begin position="341"/>
        <end position="362"/>
    </location>
</feature>
<dbReference type="Gene3D" id="3.40.50.300">
    <property type="entry name" value="P-loop containing nucleotide triphosphate hydrolases"/>
    <property type="match status" value="1"/>
</dbReference>
<dbReference type="RefSeq" id="WP_193955087.1">
    <property type="nucleotide sequence ID" value="NZ_JADEYS010000026.1"/>
</dbReference>